<dbReference type="RefSeq" id="WP_256413095.1">
    <property type="nucleotide sequence ID" value="NZ_JANHDM010000016.1"/>
</dbReference>
<dbReference type="Proteomes" id="UP001596118">
    <property type="component" value="Unassembled WGS sequence"/>
</dbReference>
<feature type="transmembrane region" description="Helical" evidence="1">
    <location>
        <begin position="25"/>
        <end position="49"/>
    </location>
</feature>
<feature type="transmembrane region" description="Helical" evidence="1">
    <location>
        <begin position="69"/>
        <end position="93"/>
    </location>
</feature>
<keyword evidence="1" id="KW-0812">Transmembrane</keyword>
<accession>A0ABD5R523</accession>
<feature type="transmembrane region" description="Helical" evidence="1">
    <location>
        <begin position="150"/>
        <end position="179"/>
    </location>
</feature>
<organism evidence="2 3">
    <name type="scientific">Halorubrum rubrum</name>
    <dbReference type="NCBI Taxonomy" id="1126240"/>
    <lineage>
        <taxon>Archaea</taxon>
        <taxon>Methanobacteriati</taxon>
        <taxon>Methanobacteriota</taxon>
        <taxon>Stenosarchaea group</taxon>
        <taxon>Halobacteria</taxon>
        <taxon>Halobacteriales</taxon>
        <taxon>Haloferacaceae</taxon>
        <taxon>Halorubrum</taxon>
    </lineage>
</organism>
<evidence type="ECO:0008006" key="4">
    <source>
        <dbReference type="Google" id="ProtNLM"/>
    </source>
</evidence>
<protein>
    <recommendedName>
        <fullName evidence="4">Yip1 domain-containing protein</fullName>
    </recommendedName>
</protein>
<keyword evidence="1" id="KW-1133">Transmembrane helix</keyword>
<evidence type="ECO:0000313" key="3">
    <source>
        <dbReference type="Proteomes" id="UP001596118"/>
    </source>
</evidence>
<gene>
    <name evidence="2" type="ORF">ACFPM1_15220</name>
</gene>
<keyword evidence="3" id="KW-1185">Reference proteome</keyword>
<feature type="transmembrane region" description="Helical" evidence="1">
    <location>
        <begin position="105"/>
        <end position="130"/>
    </location>
</feature>
<reference evidence="2 3" key="1">
    <citation type="journal article" date="2019" name="Int. J. Syst. Evol. Microbiol.">
        <title>The Global Catalogue of Microorganisms (GCM) 10K type strain sequencing project: providing services to taxonomists for standard genome sequencing and annotation.</title>
        <authorList>
            <consortium name="The Broad Institute Genomics Platform"/>
            <consortium name="The Broad Institute Genome Sequencing Center for Infectious Disease"/>
            <person name="Wu L."/>
            <person name="Ma J."/>
        </authorList>
    </citation>
    <scope>NUCLEOTIDE SEQUENCE [LARGE SCALE GENOMIC DNA]</scope>
    <source>
        <strain evidence="2 3">CGMCC 1.12124</strain>
    </source>
</reference>
<comment type="caution">
    <text evidence="2">The sequence shown here is derived from an EMBL/GenBank/DDBJ whole genome shotgun (WGS) entry which is preliminary data.</text>
</comment>
<dbReference type="AlphaFoldDB" id="A0ABD5R523"/>
<evidence type="ECO:0000256" key="1">
    <source>
        <dbReference type="SAM" id="Phobius"/>
    </source>
</evidence>
<keyword evidence="1" id="KW-0472">Membrane</keyword>
<sequence length="185" mass="19368">MQSPNSNSLRTVYSRYGPTTDRNDIVAGYAAGIGAIFVSALYITSVWFVDSTVFDLSWSPYFAALEFNWVVYSGVIGLAFAVPAAFFVGAVGWRITPTQTASGGALKGAVGAVATFLVAFVPIAAVVFVLEITSSESVGAGIALANALELSGIFIAVGFILTWWLAIPVGCLVGVVYTARRPIAN</sequence>
<proteinExistence type="predicted"/>
<evidence type="ECO:0000313" key="2">
    <source>
        <dbReference type="EMBL" id="MFC5280100.1"/>
    </source>
</evidence>
<name>A0ABD5R523_9EURY</name>
<dbReference type="EMBL" id="JBHSKY010000018">
    <property type="protein sequence ID" value="MFC5280100.1"/>
    <property type="molecule type" value="Genomic_DNA"/>
</dbReference>